<comment type="subcellular location">
    <subcellularLocation>
        <location evidence="1">Membrane</location>
        <topology evidence="1">Multi-pass membrane protein</topology>
    </subcellularLocation>
</comment>
<evidence type="ECO:0000256" key="4">
    <source>
        <dbReference type="ARBA" id="ARBA00023136"/>
    </source>
</evidence>
<feature type="domain" description="Sodium/calcium exchanger membrane region" evidence="6">
    <location>
        <begin position="194"/>
        <end position="334"/>
    </location>
</feature>
<feature type="transmembrane region" description="Helical" evidence="5">
    <location>
        <begin position="139"/>
        <end position="160"/>
    </location>
</feature>
<comment type="caution">
    <text evidence="7">The sequence shown here is derived from an EMBL/GenBank/DDBJ whole genome shotgun (WGS) entry which is preliminary data.</text>
</comment>
<accession>A0ABW6ALS8</accession>
<dbReference type="Proteomes" id="UP001597512">
    <property type="component" value="Unassembled WGS sequence"/>
</dbReference>
<gene>
    <name evidence="7" type="ORF">ACFS25_14640</name>
</gene>
<protein>
    <submittedName>
        <fullName evidence="7">Sodium:calcium antiporter</fullName>
    </submittedName>
</protein>
<feature type="transmembrane region" description="Helical" evidence="5">
    <location>
        <begin position="323"/>
        <end position="343"/>
    </location>
</feature>
<evidence type="ECO:0000256" key="3">
    <source>
        <dbReference type="ARBA" id="ARBA00022989"/>
    </source>
</evidence>
<dbReference type="Pfam" id="PF01699">
    <property type="entry name" value="Na_Ca_ex"/>
    <property type="match status" value="2"/>
</dbReference>
<dbReference type="InterPro" id="IPR044880">
    <property type="entry name" value="NCX_ion-bd_dom_sf"/>
</dbReference>
<evidence type="ECO:0000256" key="2">
    <source>
        <dbReference type="ARBA" id="ARBA00022692"/>
    </source>
</evidence>
<feature type="domain" description="Sodium/calcium exchanger membrane region" evidence="6">
    <location>
        <begin position="12"/>
        <end position="159"/>
    </location>
</feature>
<feature type="transmembrane region" description="Helical" evidence="5">
    <location>
        <begin position="226"/>
        <end position="250"/>
    </location>
</feature>
<dbReference type="InterPro" id="IPR004837">
    <property type="entry name" value="NaCa_Exmemb"/>
</dbReference>
<feature type="transmembrane region" description="Helical" evidence="5">
    <location>
        <begin position="194"/>
        <end position="211"/>
    </location>
</feature>
<feature type="transmembrane region" description="Helical" evidence="5">
    <location>
        <begin position="45"/>
        <end position="68"/>
    </location>
</feature>
<proteinExistence type="predicted"/>
<dbReference type="RefSeq" id="WP_381502172.1">
    <property type="nucleotide sequence ID" value="NZ_JBHUOM010000011.1"/>
</dbReference>
<keyword evidence="3 5" id="KW-1133">Transmembrane helix</keyword>
<keyword evidence="2 5" id="KW-0812">Transmembrane</keyword>
<keyword evidence="8" id="KW-1185">Reference proteome</keyword>
<feature type="transmembrane region" description="Helical" evidence="5">
    <location>
        <begin position="6"/>
        <end position="24"/>
    </location>
</feature>
<sequence>MFDSVSPLVLGLIFVAAAIVVWRAGIALSTTTDALDKHFGLGDALGGTIVLAIVTNLPEIAITVSAAMSNKVELAVGNILGGIALQTVVLVLLDAVGVGKQDTLTAKQSSLTPVLEGSLVIAMLTLVIMGHQLPRDLVFARLTPDSVLLVGTWVVGVWLVGRAHKGLPWQIEPPVKSAQEEPTATNERNIGQTLWLFSLAALATLAGGVMLEESGDVMAKQLGMDGVLFGATVLAAATSLPEVSTGLASIKNKNYTLAISDIFGGNAFLPVLLVVATVVSGKPVLPTAQKSDMYLTGLGILVTLPYIYGALFRPKRQIVRMGLDSLVVLLLYLFGAIGLFVIASTGSK</sequence>
<evidence type="ECO:0000256" key="5">
    <source>
        <dbReference type="SAM" id="Phobius"/>
    </source>
</evidence>
<feature type="transmembrane region" description="Helical" evidence="5">
    <location>
        <begin position="114"/>
        <end position="133"/>
    </location>
</feature>
<evidence type="ECO:0000313" key="7">
    <source>
        <dbReference type="EMBL" id="MFD2935029.1"/>
    </source>
</evidence>
<organism evidence="7 8">
    <name type="scientific">Spirosoma flavum</name>
    <dbReference type="NCBI Taxonomy" id="2048557"/>
    <lineage>
        <taxon>Bacteria</taxon>
        <taxon>Pseudomonadati</taxon>
        <taxon>Bacteroidota</taxon>
        <taxon>Cytophagia</taxon>
        <taxon>Cytophagales</taxon>
        <taxon>Cytophagaceae</taxon>
        <taxon>Spirosoma</taxon>
    </lineage>
</organism>
<evidence type="ECO:0000313" key="8">
    <source>
        <dbReference type="Proteomes" id="UP001597512"/>
    </source>
</evidence>
<feature type="transmembrane region" description="Helical" evidence="5">
    <location>
        <begin position="74"/>
        <end position="93"/>
    </location>
</feature>
<evidence type="ECO:0000259" key="6">
    <source>
        <dbReference type="Pfam" id="PF01699"/>
    </source>
</evidence>
<dbReference type="Gene3D" id="1.20.1420.30">
    <property type="entry name" value="NCX, central ion-binding region"/>
    <property type="match status" value="1"/>
</dbReference>
<evidence type="ECO:0000256" key="1">
    <source>
        <dbReference type="ARBA" id="ARBA00004141"/>
    </source>
</evidence>
<reference evidence="8" key="1">
    <citation type="journal article" date="2019" name="Int. J. Syst. Evol. Microbiol.">
        <title>The Global Catalogue of Microorganisms (GCM) 10K type strain sequencing project: providing services to taxonomists for standard genome sequencing and annotation.</title>
        <authorList>
            <consortium name="The Broad Institute Genomics Platform"/>
            <consortium name="The Broad Institute Genome Sequencing Center for Infectious Disease"/>
            <person name="Wu L."/>
            <person name="Ma J."/>
        </authorList>
    </citation>
    <scope>NUCLEOTIDE SEQUENCE [LARGE SCALE GENOMIC DNA]</scope>
    <source>
        <strain evidence="8">KCTC 52490</strain>
    </source>
</reference>
<dbReference type="EMBL" id="JBHUOM010000011">
    <property type="protein sequence ID" value="MFD2935029.1"/>
    <property type="molecule type" value="Genomic_DNA"/>
</dbReference>
<name>A0ABW6ALS8_9BACT</name>
<feature type="transmembrane region" description="Helical" evidence="5">
    <location>
        <begin position="262"/>
        <end position="281"/>
    </location>
</feature>
<feature type="transmembrane region" description="Helical" evidence="5">
    <location>
        <begin position="293"/>
        <end position="311"/>
    </location>
</feature>
<keyword evidence="4 5" id="KW-0472">Membrane</keyword>